<feature type="non-terminal residue" evidence="1">
    <location>
        <position position="1"/>
    </location>
</feature>
<gene>
    <name evidence="1" type="ORF">NDU88_005805</name>
</gene>
<proteinExistence type="predicted"/>
<dbReference type="AlphaFoldDB" id="A0AAV7WBQ4"/>
<dbReference type="EMBL" id="JANPWB010000002">
    <property type="protein sequence ID" value="KAJ1210441.1"/>
    <property type="molecule type" value="Genomic_DNA"/>
</dbReference>
<protein>
    <submittedName>
        <fullName evidence="1">Uncharacterized protein</fullName>
    </submittedName>
</protein>
<accession>A0AAV7WBQ4</accession>
<feature type="non-terminal residue" evidence="1">
    <location>
        <position position="50"/>
    </location>
</feature>
<organism evidence="1 2">
    <name type="scientific">Pleurodeles waltl</name>
    <name type="common">Iberian ribbed newt</name>
    <dbReference type="NCBI Taxonomy" id="8319"/>
    <lineage>
        <taxon>Eukaryota</taxon>
        <taxon>Metazoa</taxon>
        <taxon>Chordata</taxon>
        <taxon>Craniata</taxon>
        <taxon>Vertebrata</taxon>
        <taxon>Euteleostomi</taxon>
        <taxon>Amphibia</taxon>
        <taxon>Batrachia</taxon>
        <taxon>Caudata</taxon>
        <taxon>Salamandroidea</taxon>
        <taxon>Salamandridae</taxon>
        <taxon>Pleurodelinae</taxon>
        <taxon>Pleurodeles</taxon>
    </lineage>
</organism>
<keyword evidence="2" id="KW-1185">Reference proteome</keyword>
<sequence>LKSLYRMKPKDFRESVEKTDLLGSQDYTSISQLDDEMRRKFLCKWVQFQM</sequence>
<evidence type="ECO:0000313" key="1">
    <source>
        <dbReference type="EMBL" id="KAJ1210441.1"/>
    </source>
</evidence>
<reference evidence="1" key="1">
    <citation type="journal article" date="2022" name="bioRxiv">
        <title>Sequencing and chromosome-scale assembly of the giantPleurodeles waltlgenome.</title>
        <authorList>
            <person name="Brown T."/>
            <person name="Elewa A."/>
            <person name="Iarovenko S."/>
            <person name="Subramanian E."/>
            <person name="Araus A.J."/>
            <person name="Petzold A."/>
            <person name="Susuki M."/>
            <person name="Suzuki K.-i.T."/>
            <person name="Hayashi T."/>
            <person name="Toyoda A."/>
            <person name="Oliveira C."/>
            <person name="Osipova E."/>
            <person name="Leigh N.D."/>
            <person name="Simon A."/>
            <person name="Yun M.H."/>
        </authorList>
    </citation>
    <scope>NUCLEOTIDE SEQUENCE</scope>
    <source>
        <strain evidence="1">20211129_DDA</strain>
        <tissue evidence="1">Liver</tissue>
    </source>
</reference>
<dbReference type="Proteomes" id="UP001066276">
    <property type="component" value="Chromosome 1_2"/>
</dbReference>
<name>A0AAV7WBQ4_PLEWA</name>
<comment type="caution">
    <text evidence="1">The sequence shown here is derived from an EMBL/GenBank/DDBJ whole genome shotgun (WGS) entry which is preliminary data.</text>
</comment>
<evidence type="ECO:0000313" key="2">
    <source>
        <dbReference type="Proteomes" id="UP001066276"/>
    </source>
</evidence>